<evidence type="ECO:0000313" key="1">
    <source>
        <dbReference type="EMBL" id="UOP05440.1"/>
    </source>
</evidence>
<name>A0A8T9MU93_9NEIS</name>
<gene>
    <name evidence="1" type="ORF">LVJ77_04570</name>
</gene>
<keyword evidence="2" id="KW-1185">Reference proteome</keyword>
<dbReference type="Proteomes" id="UP000831534">
    <property type="component" value="Chromosome"/>
</dbReference>
<reference evidence="1" key="1">
    <citation type="submission" date="2021-12" db="EMBL/GenBank/DDBJ databases">
        <authorList>
            <person name="Veyrier F.J."/>
        </authorList>
    </citation>
    <scope>NUCLEOTIDE SEQUENCE</scope>
    <source>
        <strain evidence="1">17694</strain>
    </source>
</reference>
<dbReference type="InterPro" id="IPR036890">
    <property type="entry name" value="HATPase_C_sf"/>
</dbReference>
<dbReference type="SUPFAM" id="SSF55874">
    <property type="entry name" value="ATPase domain of HSP90 chaperone/DNA topoisomerase II/histidine kinase"/>
    <property type="match status" value="1"/>
</dbReference>
<reference evidence="1" key="2">
    <citation type="journal article" date="2022" name="Res Sq">
        <title>Evolution of multicellular longitudinally dividing oral cavity symbionts (Neisseriaceae).</title>
        <authorList>
            <person name="Nyongesa S."/>
            <person name="Weber P."/>
            <person name="Bernet E."/>
            <person name="Pullido F."/>
            <person name="Nieckarz M."/>
            <person name="Delaby M."/>
            <person name="Nieves C."/>
            <person name="Viehboeck T."/>
            <person name="Krause N."/>
            <person name="Rivera-Millot A."/>
            <person name="Nakamura A."/>
            <person name="Vischer N."/>
            <person name="VanNieuwenhze M."/>
            <person name="Brun Y."/>
            <person name="Cava F."/>
            <person name="Bulgheresi S."/>
            <person name="Veyrier F."/>
        </authorList>
    </citation>
    <scope>NUCLEOTIDE SEQUENCE</scope>
    <source>
        <strain evidence="1">17694</strain>
    </source>
</reference>
<dbReference type="AlphaFoldDB" id="A0A8T9MU93"/>
<dbReference type="Gene3D" id="3.30.565.10">
    <property type="entry name" value="Histidine kinase-like ATPase, C-terminal domain"/>
    <property type="match status" value="1"/>
</dbReference>
<protein>
    <submittedName>
        <fullName evidence="1">Uncharacterized protein</fullName>
    </submittedName>
</protein>
<evidence type="ECO:0000313" key="2">
    <source>
        <dbReference type="Proteomes" id="UP000831534"/>
    </source>
</evidence>
<dbReference type="PANTHER" id="PTHR43395">
    <property type="entry name" value="SENSOR HISTIDINE KINASE CHEA"/>
    <property type="match status" value="1"/>
</dbReference>
<dbReference type="EMBL" id="CP091521">
    <property type="protein sequence ID" value="UOP05440.1"/>
    <property type="molecule type" value="Genomic_DNA"/>
</dbReference>
<sequence>MAEVVQDIAMQILRNAVIHGIETPDVRQARKKSEIGRLKLSISEDKDKKHLVLVAEDDGNGIDFDAIRAKAVANGTNTPKNKRRI</sequence>
<organism evidence="1 2">
    <name type="scientific">Conchiformibius kuhniae</name>
    <dbReference type="NCBI Taxonomy" id="211502"/>
    <lineage>
        <taxon>Bacteria</taxon>
        <taxon>Pseudomonadati</taxon>
        <taxon>Pseudomonadota</taxon>
        <taxon>Betaproteobacteria</taxon>
        <taxon>Neisseriales</taxon>
        <taxon>Neisseriaceae</taxon>
        <taxon>Conchiformibius</taxon>
    </lineage>
</organism>
<dbReference type="PANTHER" id="PTHR43395:SF10">
    <property type="entry name" value="CHEMOTAXIS PROTEIN CHEA"/>
    <property type="match status" value="1"/>
</dbReference>
<proteinExistence type="predicted"/>
<dbReference type="InterPro" id="IPR051315">
    <property type="entry name" value="Bact_Chemotaxis_CheA"/>
</dbReference>
<accession>A0A8T9MU93</accession>